<evidence type="ECO:0000313" key="4">
    <source>
        <dbReference type="Proteomes" id="UP001448207"/>
    </source>
</evidence>
<keyword evidence="1" id="KW-0472">Membrane</keyword>
<protein>
    <recommendedName>
        <fullName evidence="2">t-SNARE coiled-coil homology domain-containing protein</fullName>
    </recommendedName>
</protein>
<sequence length="108" mass="12403">MEVDPSDLENGQILQLQQRVIQDQDDDLDQLSLVIGRHRELGLLIGDELESHAQLIDETEIMVDRTDARLRKAKKKLDYVGRKVKDNKSICIVIALIFVFFILLGLFN</sequence>
<accession>A0ABR3BF26</accession>
<name>A0ABR3BF26_PHYBL</name>
<proteinExistence type="predicted"/>
<evidence type="ECO:0000259" key="2">
    <source>
        <dbReference type="PROSITE" id="PS50192"/>
    </source>
</evidence>
<comment type="caution">
    <text evidence="3">The sequence shown here is derived from an EMBL/GenBank/DDBJ whole genome shotgun (WGS) entry which is preliminary data.</text>
</comment>
<dbReference type="Gene3D" id="1.20.5.110">
    <property type="match status" value="1"/>
</dbReference>
<dbReference type="InterPro" id="IPR000727">
    <property type="entry name" value="T_SNARE_dom"/>
</dbReference>
<keyword evidence="1" id="KW-0812">Transmembrane</keyword>
<dbReference type="SUPFAM" id="SSF58038">
    <property type="entry name" value="SNARE fusion complex"/>
    <property type="match status" value="1"/>
</dbReference>
<dbReference type="Proteomes" id="UP001448207">
    <property type="component" value="Unassembled WGS sequence"/>
</dbReference>
<evidence type="ECO:0000256" key="1">
    <source>
        <dbReference type="SAM" id="Phobius"/>
    </source>
</evidence>
<gene>
    <name evidence="3" type="ORF">J3Q64DRAFT_1706534</name>
</gene>
<feature type="transmembrane region" description="Helical" evidence="1">
    <location>
        <begin position="89"/>
        <end position="107"/>
    </location>
</feature>
<keyword evidence="1" id="KW-1133">Transmembrane helix</keyword>
<evidence type="ECO:0000313" key="3">
    <source>
        <dbReference type="EMBL" id="KAL0096160.1"/>
    </source>
</evidence>
<feature type="domain" description="T-SNARE coiled-coil homology" evidence="2">
    <location>
        <begin position="18"/>
        <end position="80"/>
    </location>
</feature>
<dbReference type="EMBL" id="JBCLYO010000001">
    <property type="protein sequence ID" value="KAL0096160.1"/>
    <property type="molecule type" value="Genomic_DNA"/>
</dbReference>
<dbReference type="CDD" id="cd15859">
    <property type="entry name" value="SNARE_SYN8"/>
    <property type="match status" value="1"/>
</dbReference>
<keyword evidence="4" id="KW-1185">Reference proteome</keyword>
<organism evidence="3 4">
    <name type="scientific">Phycomyces blakesleeanus</name>
    <dbReference type="NCBI Taxonomy" id="4837"/>
    <lineage>
        <taxon>Eukaryota</taxon>
        <taxon>Fungi</taxon>
        <taxon>Fungi incertae sedis</taxon>
        <taxon>Mucoromycota</taxon>
        <taxon>Mucoromycotina</taxon>
        <taxon>Mucoromycetes</taxon>
        <taxon>Mucorales</taxon>
        <taxon>Phycomycetaceae</taxon>
        <taxon>Phycomyces</taxon>
    </lineage>
</organism>
<dbReference type="PROSITE" id="PS50192">
    <property type="entry name" value="T_SNARE"/>
    <property type="match status" value="1"/>
</dbReference>
<dbReference type="SMART" id="SM00397">
    <property type="entry name" value="t_SNARE"/>
    <property type="match status" value="1"/>
</dbReference>
<reference evidence="3 4" key="1">
    <citation type="submission" date="2024-04" db="EMBL/GenBank/DDBJ databases">
        <title>Symmetric and asymmetric DNA N6-adenine methylation regulates different biological responses in Mucorales.</title>
        <authorList>
            <consortium name="Lawrence Berkeley National Laboratory"/>
            <person name="Lax C."/>
            <person name="Mondo S.J."/>
            <person name="Osorio-Concepcion M."/>
            <person name="Muszewska A."/>
            <person name="Corrochano-Luque M."/>
            <person name="Gutierrez G."/>
            <person name="Riley R."/>
            <person name="Lipzen A."/>
            <person name="Guo J."/>
            <person name="Hundley H."/>
            <person name="Amirebrahimi M."/>
            <person name="Ng V."/>
            <person name="Lorenzo-Gutierrez D."/>
            <person name="Binder U."/>
            <person name="Yang J."/>
            <person name="Song Y."/>
            <person name="Canovas D."/>
            <person name="Navarro E."/>
            <person name="Freitag M."/>
            <person name="Gabaldon T."/>
            <person name="Grigoriev I.V."/>
            <person name="Corrochano L.M."/>
            <person name="Nicolas F.E."/>
            <person name="Garre V."/>
        </authorList>
    </citation>
    <scope>NUCLEOTIDE SEQUENCE [LARGE SCALE GENOMIC DNA]</scope>
    <source>
        <strain evidence="3 4">L51</strain>
    </source>
</reference>